<dbReference type="InterPro" id="IPR050300">
    <property type="entry name" value="GDXG_lipolytic_enzyme"/>
</dbReference>
<evidence type="ECO:0000313" key="4">
    <source>
        <dbReference type="Proteomes" id="UP000053477"/>
    </source>
</evidence>
<accession>A0A0H2SIW4</accession>
<dbReference type="GO" id="GO:0016787">
    <property type="term" value="F:hydrolase activity"/>
    <property type="evidence" value="ECO:0007669"/>
    <property type="project" value="UniProtKB-KW"/>
</dbReference>
<dbReference type="STRING" id="27342.A0A0H2SIW4"/>
<dbReference type="OrthoDB" id="408631at2759"/>
<dbReference type="FunCoup" id="A0A0H2SIW4">
    <property type="interactions" value="69"/>
</dbReference>
<dbReference type="Pfam" id="PF07859">
    <property type="entry name" value="Abhydrolase_3"/>
    <property type="match status" value="1"/>
</dbReference>
<protein>
    <submittedName>
        <fullName evidence="3">Lipase/ esterase</fullName>
    </submittedName>
</protein>
<dbReference type="Proteomes" id="UP000053477">
    <property type="component" value="Unassembled WGS sequence"/>
</dbReference>
<sequence length="322" mass="36012">MPPLHPDIIPRLDPEYAQYYNANMADKPQLHELPWDPAVRKLPPVAGAAEKLVVGLEKDVNLSNCKARIFFPVDPASAPDTLWPVFIFFHGGGWTLGNMDSENRFSSVMCMQANCIVVSVDYRLAPEHPYPAGVEDAVDSLNWVTQNAKDYSMDTSRIAVGGSSRQVIPSGANLAAVLTHKAVEMNLPVQPMFQLLVVPVTDNLASTDGHPYPSWYENRNTPQLNHGRMLWFRDMYMPQQEDRAKWDASPMFAPEEWFAKVPDAWIGVAELDILRDEGIAYGEKLKKAGRKVEIKVYEKAPHPIMAMDGELSHPEQSRCGGN</sequence>
<dbReference type="AlphaFoldDB" id="A0A0H2SIW4"/>
<dbReference type="Gene3D" id="3.40.50.1820">
    <property type="entry name" value="alpha/beta hydrolase"/>
    <property type="match status" value="1"/>
</dbReference>
<dbReference type="EMBL" id="KQ085909">
    <property type="protein sequence ID" value="KLO17026.1"/>
    <property type="molecule type" value="Genomic_DNA"/>
</dbReference>
<evidence type="ECO:0000259" key="2">
    <source>
        <dbReference type="Pfam" id="PF07859"/>
    </source>
</evidence>
<keyword evidence="1" id="KW-0378">Hydrolase</keyword>
<dbReference type="InParanoid" id="A0A0H2SIW4"/>
<gene>
    <name evidence="3" type="ORF">SCHPADRAFT_822266</name>
</gene>
<reference evidence="3 4" key="1">
    <citation type="submission" date="2015-04" db="EMBL/GenBank/DDBJ databases">
        <title>Complete genome sequence of Schizopora paradoxa KUC8140, a cosmopolitan wood degrader in East Asia.</title>
        <authorList>
            <consortium name="DOE Joint Genome Institute"/>
            <person name="Min B."/>
            <person name="Park H."/>
            <person name="Jang Y."/>
            <person name="Kim J.-J."/>
            <person name="Kim K.H."/>
            <person name="Pangilinan J."/>
            <person name="Lipzen A."/>
            <person name="Riley R."/>
            <person name="Grigoriev I.V."/>
            <person name="Spatafora J.W."/>
            <person name="Choi I.-G."/>
        </authorList>
    </citation>
    <scope>NUCLEOTIDE SEQUENCE [LARGE SCALE GENOMIC DNA]</scope>
    <source>
        <strain evidence="3 4">KUC8140</strain>
    </source>
</reference>
<organism evidence="3 4">
    <name type="scientific">Schizopora paradoxa</name>
    <dbReference type="NCBI Taxonomy" id="27342"/>
    <lineage>
        <taxon>Eukaryota</taxon>
        <taxon>Fungi</taxon>
        <taxon>Dikarya</taxon>
        <taxon>Basidiomycota</taxon>
        <taxon>Agaricomycotina</taxon>
        <taxon>Agaricomycetes</taxon>
        <taxon>Hymenochaetales</taxon>
        <taxon>Schizoporaceae</taxon>
        <taxon>Schizopora</taxon>
    </lineage>
</organism>
<name>A0A0H2SIW4_9AGAM</name>
<dbReference type="SUPFAM" id="SSF53474">
    <property type="entry name" value="alpha/beta-Hydrolases"/>
    <property type="match status" value="1"/>
</dbReference>
<dbReference type="PANTHER" id="PTHR48081:SF8">
    <property type="entry name" value="ALPHA_BETA HYDROLASE FOLD-3 DOMAIN-CONTAINING PROTEIN-RELATED"/>
    <property type="match status" value="1"/>
</dbReference>
<evidence type="ECO:0000313" key="3">
    <source>
        <dbReference type="EMBL" id="KLO17026.1"/>
    </source>
</evidence>
<evidence type="ECO:0000256" key="1">
    <source>
        <dbReference type="ARBA" id="ARBA00022801"/>
    </source>
</evidence>
<dbReference type="InterPro" id="IPR029058">
    <property type="entry name" value="AB_hydrolase_fold"/>
</dbReference>
<proteinExistence type="predicted"/>
<dbReference type="InterPro" id="IPR013094">
    <property type="entry name" value="AB_hydrolase_3"/>
</dbReference>
<keyword evidence="4" id="KW-1185">Reference proteome</keyword>
<dbReference type="PANTHER" id="PTHR48081">
    <property type="entry name" value="AB HYDROLASE SUPERFAMILY PROTEIN C4A8.06C"/>
    <property type="match status" value="1"/>
</dbReference>
<feature type="domain" description="Alpha/beta hydrolase fold-3" evidence="2">
    <location>
        <begin position="87"/>
        <end position="304"/>
    </location>
</feature>